<dbReference type="Gene3D" id="3.40.50.300">
    <property type="entry name" value="P-loop containing nucleotide triphosphate hydrolases"/>
    <property type="match status" value="2"/>
</dbReference>
<dbReference type="RefSeq" id="WP_145053650.1">
    <property type="nucleotide sequence ID" value="NZ_CP036433.1"/>
</dbReference>
<sequence length="1237" mass="140710">MKITDLQVDGFGVWTKLSIENLNDRMTVFYGRNEAGKTTLMQFVRTVLYGFSAERRTRYLPPLRGGKPGGALGVSHGEGSFSVRRKTKVTDPVESLGESLVTAADGAVQGGHFLSSMLGGIDESIFNNVFAVGLREIQELGTLDSTEAADQLYKLTSGLDRVSLVDVMRELERSRNHIISNSDERSQVIDLLRRHDELRREIDEHTSRGQRWSRIASQRVVLESEVAELDKKIEALEQQVRLVEIAQRVHDKWELRDSIRQQIAALPRLPAMPERGIERLESYNLRLSTRREKIELLKRHAQTVRDETEALPINRRLWENASRIDALAEHSHWISSLQHQIETLEGEATMLDLELKSYAGELGLSEASTAREVAAMGVPEISSRTMGILRSPARAMREESGRHTNAKADMDRCRREAEELALEIESLLAERGKADLAGSLEETGGRVTRLRRRIQLEERLERLNRDREQLQEESQELLEEQVLPFQQVALIGVVFIFGVVLFMSGTIWSVTFASGMGLPIALLGLAALGLMIGYKWLLERSSARELDDCTRQLELVSKQVRTLKEERDMIDNLLPTGGGTLDVRLSEAEHELARLEELLPLENDRQTAWQRFEIAKERVDQTEEAVKDSREKWRAALRRVNLSPTLSPKHVKQLSERYDQVSQLQHRRDSRREELTQRERELSTVLERLQVLMEDCGLKSANSTPQEQLKVLLQAQADQQEHLNKRSALRRKLRTLLKDLSRGQRSYESVERRRYALLAEVGVDNETAFRRVSGQHDQLRALQTELEELTSEIRERLGAQVSEDDVAPEFKGRGAFHLDRRHEQLQTELKQAEQQVASLHEKRGEYSQEMKSLAEDRRLAEAKLDLSCVERRLEQAIARWQVLAAATLVLESIREIYETERQPETLSAATRYLRKLTGGQYKRVWTPLGKDVLQVDDALGQSLPLDVLSQGTREAVFLAIRLALVDAYAQRGATLPMVLDDVMVNLDGDRMMLAAKVLSEFATDGRQVLLFTCHEHIVNAFNRIHVETRRLPNRLTGEAISVSSEPAAYFEAIEEEEEIEQEEEIVQVYGPIEEEEPAEELLEDANDALDAAADEAEEEAWEEPVAVEEPEPEVEETFFVEPPAPDYDYTLAPAAKASKKVRFTAEELLAQYLDEPEPEPEPEPVVAKKPVIVETIADPIIEEYAEEYAAEEPEEEVEEEPYEEPEPYVETIIETIAEPVTHPPEVDEMWWDDGDAA</sequence>
<dbReference type="Proteomes" id="UP000317648">
    <property type="component" value="Chromosome"/>
</dbReference>
<evidence type="ECO:0000256" key="1">
    <source>
        <dbReference type="SAM" id="Coils"/>
    </source>
</evidence>
<accession>A0A518DSQ9</accession>
<dbReference type="EMBL" id="CP036433">
    <property type="protein sequence ID" value="QDU94877.1"/>
    <property type="molecule type" value="Genomic_DNA"/>
</dbReference>
<dbReference type="InterPro" id="IPR027417">
    <property type="entry name" value="P-loop_NTPase"/>
</dbReference>
<evidence type="ECO:0000256" key="2">
    <source>
        <dbReference type="SAM" id="MobiDB-lite"/>
    </source>
</evidence>
<feature type="region of interest" description="Disordered" evidence="2">
    <location>
        <begin position="656"/>
        <end position="677"/>
    </location>
</feature>
<keyword evidence="1" id="KW-0175">Coiled coil</keyword>
<name>A0A518DSQ9_9BACT</name>
<evidence type="ECO:0000256" key="3">
    <source>
        <dbReference type="SAM" id="Phobius"/>
    </source>
</evidence>
<dbReference type="OrthoDB" id="9764467at2"/>
<keyword evidence="3" id="KW-0472">Membrane</keyword>
<dbReference type="PANTHER" id="PTHR41259:SF1">
    <property type="entry name" value="DOUBLE-STRAND BREAK REPAIR RAD50 ATPASE, PUTATIVE-RELATED"/>
    <property type="match status" value="1"/>
</dbReference>
<evidence type="ECO:0000259" key="4">
    <source>
        <dbReference type="Pfam" id="PF13514"/>
    </source>
</evidence>
<feature type="region of interest" description="Disordered" evidence="2">
    <location>
        <begin position="1218"/>
        <end position="1237"/>
    </location>
</feature>
<gene>
    <name evidence="5" type="ORF">Pla8534_26850</name>
</gene>
<proteinExistence type="predicted"/>
<feature type="coiled-coil region" evidence="1">
    <location>
        <begin position="772"/>
        <end position="879"/>
    </location>
</feature>
<protein>
    <recommendedName>
        <fullName evidence="4">YhaN AAA domain-containing protein</fullName>
    </recommendedName>
</protein>
<dbReference type="InterPro" id="IPR038734">
    <property type="entry name" value="YhaN_AAA"/>
</dbReference>
<feature type="coiled-coil region" evidence="1">
    <location>
        <begin position="181"/>
        <end position="246"/>
    </location>
</feature>
<dbReference type="Pfam" id="PF13514">
    <property type="entry name" value="AAA_27"/>
    <property type="match status" value="1"/>
</dbReference>
<reference evidence="5 6" key="1">
    <citation type="submission" date="2019-02" db="EMBL/GenBank/DDBJ databases">
        <title>Deep-cultivation of Planctomycetes and their phenomic and genomic characterization uncovers novel biology.</title>
        <authorList>
            <person name="Wiegand S."/>
            <person name="Jogler M."/>
            <person name="Boedeker C."/>
            <person name="Pinto D."/>
            <person name="Vollmers J."/>
            <person name="Rivas-Marin E."/>
            <person name="Kohn T."/>
            <person name="Peeters S.H."/>
            <person name="Heuer A."/>
            <person name="Rast P."/>
            <person name="Oberbeckmann S."/>
            <person name="Bunk B."/>
            <person name="Jeske O."/>
            <person name="Meyerdierks A."/>
            <person name="Storesund J.E."/>
            <person name="Kallscheuer N."/>
            <person name="Luecker S."/>
            <person name="Lage O.M."/>
            <person name="Pohl T."/>
            <person name="Merkel B.J."/>
            <person name="Hornburger P."/>
            <person name="Mueller R.-W."/>
            <person name="Bruemmer F."/>
            <person name="Labrenz M."/>
            <person name="Spormann A.M."/>
            <person name="Op den Camp H."/>
            <person name="Overmann J."/>
            <person name="Amann R."/>
            <person name="Jetten M.S.M."/>
            <person name="Mascher T."/>
            <person name="Medema M.H."/>
            <person name="Devos D.P."/>
            <person name="Kaster A.-K."/>
            <person name="Ovreas L."/>
            <person name="Rohde M."/>
            <person name="Galperin M.Y."/>
            <person name="Jogler C."/>
        </authorList>
    </citation>
    <scope>NUCLEOTIDE SEQUENCE [LARGE SCALE GENOMIC DNA]</scope>
    <source>
        <strain evidence="5 6">Pla85_3_4</strain>
    </source>
</reference>
<feature type="compositionally biased region" description="Acidic residues" evidence="2">
    <location>
        <begin position="1226"/>
        <end position="1237"/>
    </location>
</feature>
<dbReference type="SUPFAM" id="SSF52540">
    <property type="entry name" value="P-loop containing nucleoside triphosphate hydrolases"/>
    <property type="match status" value="2"/>
</dbReference>
<feature type="transmembrane region" description="Helical" evidence="3">
    <location>
        <begin position="517"/>
        <end position="537"/>
    </location>
</feature>
<feature type="coiled-coil region" evidence="1">
    <location>
        <begin position="546"/>
        <end position="632"/>
    </location>
</feature>
<evidence type="ECO:0000313" key="6">
    <source>
        <dbReference type="Proteomes" id="UP000317648"/>
    </source>
</evidence>
<feature type="compositionally biased region" description="Basic and acidic residues" evidence="2">
    <location>
        <begin position="666"/>
        <end position="677"/>
    </location>
</feature>
<keyword evidence="3" id="KW-1133">Transmembrane helix</keyword>
<dbReference type="PANTHER" id="PTHR41259">
    <property type="entry name" value="DOUBLE-STRAND BREAK REPAIR RAD50 ATPASE, PUTATIVE-RELATED"/>
    <property type="match status" value="1"/>
</dbReference>
<organism evidence="5 6">
    <name type="scientific">Lignipirellula cremea</name>
    <dbReference type="NCBI Taxonomy" id="2528010"/>
    <lineage>
        <taxon>Bacteria</taxon>
        <taxon>Pseudomonadati</taxon>
        <taxon>Planctomycetota</taxon>
        <taxon>Planctomycetia</taxon>
        <taxon>Pirellulales</taxon>
        <taxon>Pirellulaceae</taxon>
        <taxon>Lignipirellula</taxon>
    </lineage>
</organism>
<dbReference type="KEGG" id="lcre:Pla8534_26850"/>
<feature type="domain" description="YhaN AAA" evidence="4">
    <location>
        <begin position="1"/>
        <end position="212"/>
    </location>
</feature>
<feature type="transmembrane region" description="Helical" evidence="3">
    <location>
        <begin position="488"/>
        <end position="510"/>
    </location>
</feature>
<evidence type="ECO:0000313" key="5">
    <source>
        <dbReference type="EMBL" id="QDU94877.1"/>
    </source>
</evidence>
<dbReference type="AlphaFoldDB" id="A0A518DSQ9"/>
<keyword evidence="6" id="KW-1185">Reference proteome</keyword>
<keyword evidence="3" id="KW-0812">Transmembrane</keyword>
<feature type="coiled-coil region" evidence="1">
    <location>
        <begin position="403"/>
        <end position="480"/>
    </location>
</feature>